<keyword evidence="1 4" id="KW-0378">Hydrolase</keyword>
<dbReference type="EMBL" id="JADIKD010000011">
    <property type="protein sequence ID" value="MFK2918424.1"/>
    <property type="molecule type" value="Genomic_DNA"/>
</dbReference>
<reference evidence="6 7" key="1">
    <citation type="submission" date="2020-10" db="EMBL/GenBank/DDBJ databases">
        <title>Phylogeny of dyella-like bacteria.</title>
        <authorList>
            <person name="Fu J."/>
        </authorList>
    </citation>
    <scope>NUCLEOTIDE SEQUENCE [LARGE SCALE GENOMIC DNA]</scope>
    <source>
        <strain evidence="6 7">BB4</strain>
    </source>
</reference>
<dbReference type="PANTHER" id="PTHR42872:SF6">
    <property type="entry name" value="PROTEIN-GLUTAMATE METHYLESTERASE_PROTEIN-GLUTAMINE GLUTAMINASE"/>
    <property type="match status" value="1"/>
</dbReference>
<sequence>MHTPEAIVMGCSAGGLTALEALLAALDPQLSQPLVVCCHTGSSNVDMLCELLSGHAALPVIEAREREPLQPGMVHVAPSGYHLLVEPDRRFALSVDPRVSFARPSIDVLFDSAAEAYRDTLIGVVLTGANKDGAEGLASIRRLGGVAIVQEPGDAESPTMPQAALDHAGADHRLPLAAIAPLLNRLCLP</sequence>
<dbReference type="CDD" id="cd16433">
    <property type="entry name" value="CheB"/>
    <property type="match status" value="1"/>
</dbReference>
<evidence type="ECO:0000256" key="4">
    <source>
        <dbReference type="PROSITE-ProRule" id="PRU00050"/>
    </source>
</evidence>
<dbReference type="InterPro" id="IPR035909">
    <property type="entry name" value="CheB_C"/>
</dbReference>
<keyword evidence="7" id="KW-1185">Reference proteome</keyword>
<evidence type="ECO:0000256" key="2">
    <source>
        <dbReference type="ARBA" id="ARBA00039140"/>
    </source>
</evidence>
<dbReference type="Gene3D" id="3.40.50.180">
    <property type="entry name" value="Methylesterase CheB, C-terminal domain"/>
    <property type="match status" value="1"/>
</dbReference>
<evidence type="ECO:0000256" key="3">
    <source>
        <dbReference type="ARBA" id="ARBA00048267"/>
    </source>
</evidence>
<organism evidence="6 7">
    <name type="scientific">Dyella koreensis</name>
    <dbReference type="NCBI Taxonomy" id="311235"/>
    <lineage>
        <taxon>Bacteria</taxon>
        <taxon>Pseudomonadati</taxon>
        <taxon>Pseudomonadota</taxon>
        <taxon>Gammaproteobacteria</taxon>
        <taxon>Lysobacterales</taxon>
        <taxon>Rhodanobacteraceae</taxon>
        <taxon>Dyella</taxon>
    </lineage>
</organism>
<dbReference type="RefSeq" id="WP_379985758.1">
    <property type="nucleotide sequence ID" value="NZ_JADIKD010000011.1"/>
</dbReference>
<dbReference type="SUPFAM" id="SSF52738">
    <property type="entry name" value="Methylesterase CheB, C-terminal domain"/>
    <property type="match status" value="1"/>
</dbReference>
<evidence type="ECO:0000313" key="7">
    <source>
        <dbReference type="Proteomes" id="UP001620408"/>
    </source>
</evidence>
<protein>
    <recommendedName>
        <fullName evidence="2">protein-glutamate methylesterase</fullName>
        <ecNumber evidence="2">3.1.1.61</ecNumber>
    </recommendedName>
</protein>
<dbReference type="Pfam" id="PF01339">
    <property type="entry name" value="CheB_methylest"/>
    <property type="match status" value="1"/>
</dbReference>
<feature type="active site" evidence="4">
    <location>
        <position position="39"/>
    </location>
</feature>
<comment type="catalytic activity">
    <reaction evidence="3">
        <text>[protein]-L-glutamate 5-O-methyl ester + H2O = L-glutamyl-[protein] + methanol + H(+)</text>
        <dbReference type="Rhea" id="RHEA:23236"/>
        <dbReference type="Rhea" id="RHEA-COMP:10208"/>
        <dbReference type="Rhea" id="RHEA-COMP:10311"/>
        <dbReference type="ChEBI" id="CHEBI:15377"/>
        <dbReference type="ChEBI" id="CHEBI:15378"/>
        <dbReference type="ChEBI" id="CHEBI:17790"/>
        <dbReference type="ChEBI" id="CHEBI:29973"/>
        <dbReference type="ChEBI" id="CHEBI:82795"/>
        <dbReference type="EC" id="3.1.1.61"/>
    </reaction>
</comment>
<evidence type="ECO:0000256" key="1">
    <source>
        <dbReference type="ARBA" id="ARBA00022801"/>
    </source>
</evidence>
<accession>A0ABW8KAD6</accession>
<dbReference type="PROSITE" id="PS50122">
    <property type="entry name" value="CHEB"/>
    <property type="match status" value="1"/>
</dbReference>
<dbReference type="PANTHER" id="PTHR42872">
    <property type="entry name" value="PROTEIN-GLUTAMATE METHYLESTERASE/PROTEIN-GLUTAMINE GLUTAMINASE"/>
    <property type="match status" value="1"/>
</dbReference>
<evidence type="ECO:0000259" key="5">
    <source>
        <dbReference type="PROSITE" id="PS50122"/>
    </source>
</evidence>
<dbReference type="Proteomes" id="UP001620408">
    <property type="component" value="Unassembled WGS sequence"/>
</dbReference>
<feature type="domain" description="CheB-type methylesterase" evidence="5">
    <location>
        <begin position="1"/>
        <end position="180"/>
    </location>
</feature>
<comment type="caution">
    <text evidence="6">The sequence shown here is derived from an EMBL/GenBank/DDBJ whole genome shotgun (WGS) entry which is preliminary data.</text>
</comment>
<keyword evidence="4" id="KW-0145">Chemotaxis</keyword>
<dbReference type="EC" id="3.1.1.61" evidence="2"/>
<evidence type="ECO:0000313" key="6">
    <source>
        <dbReference type="EMBL" id="MFK2918424.1"/>
    </source>
</evidence>
<feature type="active site" evidence="4">
    <location>
        <position position="132"/>
    </location>
</feature>
<feature type="active site" evidence="4">
    <location>
        <position position="12"/>
    </location>
</feature>
<gene>
    <name evidence="6" type="ORF">ISS97_14210</name>
</gene>
<dbReference type="InterPro" id="IPR000673">
    <property type="entry name" value="Sig_transdc_resp-reg_Me-estase"/>
</dbReference>
<proteinExistence type="predicted"/>
<name>A0ABW8KAD6_9GAMM</name>